<comment type="caution">
    <text evidence="2">The sequence shown here is derived from an EMBL/GenBank/DDBJ whole genome shotgun (WGS) entry which is preliminary data.</text>
</comment>
<feature type="region of interest" description="Disordered" evidence="1">
    <location>
        <begin position="335"/>
        <end position="354"/>
    </location>
</feature>
<feature type="compositionally biased region" description="Polar residues" evidence="1">
    <location>
        <begin position="336"/>
        <end position="347"/>
    </location>
</feature>
<proteinExistence type="predicted"/>
<dbReference type="Proteomes" id="UP000241890">
    <property type="component" value="Unassembled WGS sequence"/>
</dbReference>
<name>A0A2R5GGG7_9STRA</name>
<accession>A0A2R5GGG7</accession>
<gene>
    <name evidence="2" type="ORF">FCC1311_061972</name>
</gene>
<organism evidence="2 3">
    <name type="scientific">Hondaea fermentalgiana</name>
    <dbReference type="NCBI Taxonomy" id="2315210"/>
    <lineage>
        <taxon>Eukaryota</taxon>
        <taxon>Sar</taxon>
        <taxon>Stramenopiles</taxon>
        <taxon>Bigyra</taxon>
        <taxon>Labyrinthulomycetes</taxon>
        <taxon>Thraustochytrida</taxon>
        <taxon>Thraustochytriidae</taxon>
        <taxon>Hondaea</taxon>
    </lineage>
</organism>
<feature type="region of interest" description="Disordered" evidence="1">
    <location>
        <begin position="124"/>
        <end position="196"/>
    </location>
</feature>
<sequence>MEDELQSVPGHLSVQNQDSSGRQSGLVSARPGFVGRVSAGDDATGADDLVTVASEAATTTDASGENMRDSVVGNNGLDLRRAADGALIDDDVEAQSVHSLPSSIPDNIRQGRQSPEAYEMEISGDQTTGTNHIISDPDEMSTGSDQASMLSENNEANPDSEEEELEDASLGGVSAPATWNSVESSGNATVQSEDSASEGRSIVAELLEKDACKAGQASKAARAVFETPSLAEEAARREIVLDAIRTDLTPSARESVAPCVSLGGLSPVSFQVLFGTRAEAWLQQGSRATTELAARLQDQNEFLEDTHVYMTTFIERQKEKIESLEEEVRRLRRELQTCQQQPNSSSAAHGLALD</sequence>
<feature type="compositionally biased region" description="Polar residues" evidence="1">
    <location>
        <begin position="13"/>
        <end position="26"/>
    </location>
</feature>
<protein>
    <submittedName>
        <fullName evidence="2">Uncharacterized protein</fullName>
    </submittedName>
</protein>
<evidence type="ECO:0000313" key="2">
    <source>
        <dbReference type="EMBL" id="GBG29977.1"/>
    </source>
</evidence>
<feature type="compositionally biased region" description="Polar residues" evidence="1">
    <location>
        <begin position="141"/>
        <end position="150"/>
    </location>
</feature>
<dbReference type="AlphaFoldDB" id="A0A2R5GGG7"/>
<evidence type="ECO:0000313" key="3">
    <source>
        <dbReference type="Proteomes" id="UP000241890"/>
    </source>
</evidence>
<feature type="compositionally biased region" description="Polar residues" evidence="1">
    <location>
        <begin position="177"/>
        <end position="194"/>
    </location>
</feature>
<keyword evidence="3" id="KW-1185">Reference proteome</keyword>
<reference evidence="2 3" key="1">
    <citation type="submission" date="2017-12" db="EMBL/GenBank/DDBJ databases">
        <title>Sequencing, de novo assembly and annotation of complete genome of a new Thraustochytrid species, strain FCC1311.</title>
        <authorList>
            <person name="Sedici K."/>
            <person name="Godart F."/>
            <person name="Aiese Cigliano R."/>
            <person name="Sanseverino W."/>
            <person name="Barakat M."/>
            <person name="Ortet P."/>
            <person name="Marechal E."/>
            <person name="Cagnac O."/>
            <person name="Amato A."/>
        </authorList>
    </citation>
    <scope>NUCLEOTIDE SEQUENCE [LARGE SCALE GENOMIC DNA]</scope>
</reference>
<feature type="region of interest" description="Disordered" evidence="1">
    <location>
        <begin position="1"/>
        <end position="47"/>
    </location>
</feature>
<feature type="compositionally biased region" description="Acidic residues" evidence="1">
    <location>
        <begin position="158"/>
        <end position="167"/>
    </location>
</feature>
<dbReference type="InParanoid" id="A0A2R5GGG7"/>
<feature type="compositionally biased region" description="Polar residues" evidence="1">
    <location>
        <begin position="124"/>
        <end position="133"/>
    </location>
</feature>
<evidence type="ECO:0000256" key="1">
    <source>
        <dbReference type="SAM" id="MobiDB-lite"/>
    </source>
</evidence>
<dbReference type="EMBL" id="BEYU01000068">
    <property type="protein sequence ID" value="GBG29977.1"/>
    <property type="molecule type" value="Genomic_DNA"/>
</dbReference>